<keyword evidence="6 9" id="KW-0508">mRNA splicing</keyword>
<evidence type="ECO:0000313" key="12">
    <source>
        <dbReference type="Proteomes" id="UP000001514"/>
    </source>
</evidence>
<keyword evidence="5 8" id="KW-0694">RNA-binding</keyword>
<dbReference type="KEGG" id="smo:SELMODRAFT_24180"/>
<dbReference type="EMBL" id="GL377653">
    <property type="protein sequence ID" value="EFJ10524.1"/>
    <property type="molecule type" value="Genomic_DNA"/>
</dbReference>
<dbReference type="eggNOG" id="KOG0120">
    <property type="taxonomic scope" value="Eukaryota"/>
</dbReference>
<feature type="domain" description="RRM" evidence="10">
    <location>
        <begin position="147"/>
        <end position="225"/>
    </location>
</feature>
<comment type="subcellular location">
    <subcellularLocation>
        <location evidence="1 9">Nucleus</location>
    </subcellularLocation>
</comment>
<dbReference type="Gene3D" id="3.30.70.330">
    <property type="match status" value="3"/>
</dbReference>
<evidence type="ECO:0000256" key="1">
    <source>
        <dbReference type="ARBA" id="ARBA00004123"/>
    </source>
</evidence>
<evidence type="ECO:0000256" key="5">
    <source>
        <dbReference type="ARBA" id="ARBA00022884"/>
    </source>
</evidence>
<dbReference type="SUPFAM" id="SSF54928">
    <property type="entry name" value="RNA-binding domain, RBD"/>
    <property type="match status" value="2"/>
</dbReference>
<dbReference type="SMART" id="SM00360">
    <property type="entry name" value="RRM"/>
    <property type="match status" value="3"/>
</dbReference>
<evidence type="ECO:0000256" key="6">
    <source>
        <dbReference type="ARBA" id="ARBA00023187"/>
    </source>
</evidence>
<dbReference type="Gramene" id="EFJ10524">
    <property type="protein sequence ID" value="EFJ10524"/>
    <property type="gene ID" value="SELMODRAFT_24180"/>
</dbReference>
<dbReference type="InterPro" id="IPR003954">
    <property type="entry name" value="RRM_euk-type"/>
</dbReference>
<dbReference type="GO" id="GO:0000245">
    <property type="term" value="P:spliceosomal complex assembly"/>
    <property type="evidence" value="ECO:0000318"/>
    <property type="project" value="GO_Central"/>
</dbReference>
<dbReference type="GO" id="GO:0008187">
    <property type="term" value="F:poly-pyrimidine tract binding"/>
    <property type="evidence" value="ECO:0000318"/>
    <property type="project" value="GO_Central"/>
</dbReference>
<feature type="non-terminal residue" evidence="11">
    <location>
        <position position="339"/>
    </location>
</feature>
<sequence>PVVLPAGIAQLPVVLRMPQMPQITKPARRVYVGGLPAVVDEARIATFFNHAMAVIEGNTYGQGGDAVVSVFIDHAKNYAFVEMRSVEEASNAMALDGIIFEGSQVRIRRPSNYNPEHAMLFGSSQPSPSLRLDKVGLVYRAHADGPDRIFIGGLPYEWGDAEVRQLLEPFGALRALDIVKDSYTRKSKGYGFAVYENPASTDAACAALNQKPLEGKILRVHRATNSSGNPALVLLPQSSELGTRVVCLCNAVSEEMLRDEKEYAEIIEDMKEECGKYGPLVSVEIPRGDGAPGLGKVFLEYKDLVSALKARHGLQGRSFDKRTVQATYYPEDKFSAKDY</sequence>
<feature type="non-terminal residue" evidence="11">
    <location>
        <position position="1"/>
    </location>
</feature>
<keyword evidence="4" id="KW-0677">Repeat</keyword>
<dbReference type="HOGENOM" id="CLU_021795_1_1_1"/>
<dbReference type="FunFam" id="3.30.70.330:FF:000097">
    <property type="entry name" value="U2 snRNP auxiliary factor large subunit"/>
    <property type="match status" value="1"/>
</dbReference>
<reference evidence="11 12" key="1">
    <citation type="journal article" date="2011" name="Science">
        <title>The Selaginella genome identifies genetic changes associated with the evolution of vascular plants.</title>
        <authorList>
            <person name="Banks J.A."/>
            <person name="Nishiyama T."/>
            <person name="Hasebe M."/>
            <person name="Bowman J.L."/>
            <person name="Gribskov M."/>
            <person name="dePamphilis C."/>
            <person name="Albert V.A."/>
            <person name="Aono N."/>
            <person name="Aoyama T."/>
            <person name="Ambrose B.A."/>
            <person name="Ashton N.W."/>
            <person name="Axtell M.J."/>
            <person name="Barker E."/>
            <person name="Barker M.S."/>
            <person name="Bennetzen J.L."/>
            <person name="Bonawitz N.D."/>
            <person name="Chapple C."/>
            <person name="Cheng C."/>
            <person name="Correa L.G."/>
            <person name="Dacre M."/>
            <person name="DeBarry J."/>
            <person name="Dreyer I."/>
            <person name="Elias M."/>
            <person name="Engstrom E.M."/>
            <person name="Estelle M."/>
            <person name="Feng L."/>
            <person name="Finet C."/>
            <person name="Floyd S.K."/>
            <person name="Frommer W.B."/>
            <person name="Fujita T."/>
            <person name="Gramzow L."/>
            <person name="Gutensohn M."/>
            <person name="Harholt J."/>
            <person name="Hattori M."/>
            <person name="Heyl A."/>
            <person name="Hirai T."/>
            <person name="Hiwatashi Y."/>
            <person name="Ishikawa M."/>
            <person name="Iwata M."/>
            <person name="Karol K.G."/>
            <person name="Koehler B."/>
            <person name="Kolukisaoglu U."/>
            <person name="Kubo M."/>
            <person name="Kurata T."/>
            <person name="Lalonde S."/>
            <person name="Li K."/>
            <person name="Li Y."/>
            <person name="Litt A."/>
            <person name="Lyons E."/>
            <person name="Manning G."/>
            <person name="Maruyama T."/>
            <person name="Michael T.P."/>
            <person name="Mikami K."/>
            <person name="Miyazaki S."/>
            <person name="Morinaga S."/>
            <person name="Murata T."/>
            <person name="Mueller-Roeber B."/>
            <person name="Nelson D.R."/>
            <person name="Obara M."/>
            <person name="Oguri Y."/>
            <person name="Olmstead R.G."/>
            <person name="Onodera N."/>
            <person name="Petersen B.L."/>
            <person name="Pils B."/>
            <person name="Prigge M."/>
            <person name="Rensing S.A."/>
            <person name="Riano-Pachon D.M."/>
            <person name="Roberts A.W."/>
            <person name="Sato Y."/>
            <person name="Scheller H.V."/>
            <person name="Schulz B."/>
            <person name="Schulz C."/>
            <person name="Shakirov E.V."/>
            <person name="Shibagaki N."/>
            <person name="Shinohara N."/>
            <person name="Shippen D.E."/>
            <person name="Soerensen I."/>
            <person name="Sotooka R."/>
            <person name="Sugimoto N."/>
            <person name="Sugita M."/>
            <person name="Sumikawa N."/>
            <person name="Tanurdzic M."/>
            <person name="Theissen G."/>
            <person name="Ulvskov P."/>
            <person name="Wakazuki S."/>
            <person name="Weng J.K."/>
            <person name="Willats W.W."/>
            <person name="Wipf D."/>
            <person name="Wolf P.G."/>
            <person name="Yang L."/>
            <person name="Zimmer A.D."/>
            <person name="Zhu Q."/>
            <person name="Mitros T."/>
            <person name="Hellsten U."/>
            <person name="Loque D."/>
            <person name="Otillar R."/>
            <person name="Salamov A."/>
            <person name="Schmutz J."/>
            <person name="Shapiro H."/>
            <person name="Lindquist E."/>
            <person name="Lucas S."/>
            <person name="Rokhsar D."/>
            <person name="Grigoriev I.V."/>
        </authorList>
    </citation>
    <scope>NUCLEOTIDE SEQUENCE [LARGE SCALE GENOMIC DNA]</scope>
</reference>
<dbReference type="InParanoid" id="D8SYH4"/>
<keyword evidence="7 9" id="KW-0539">Nucleus</keyword>
<dbReference type="SMART" id="SM00361">
    <property type="entry name" value="RRM_1"/>
    <property type="match status" value="2"/>
</dbReference>
<dbReference type="InterPro" id="IPR012677">
    <property type="entry name" value="Nucleotide-bd_a/b_plait_sf"/>
</dbReference>
<dbReference type="STRING" id="88036.D8SYH4"/>
<proteinExistence type="inferred from homology"/>
<dbReference type="PANTHER" id="PTHR23139">
    <property type="entry name" value="RNA-BINDING PROTEIN"/>
    <property type="match status" value="1"/>
</dbReference>
<evidence type="ECO:0000259" key="10">
    <source>
        <dbReference type="PROSITE" id="PS50102"/>
    </source>
</evidence>
<evidence type="ECO:0000256" key="4">
    <source>
        <dbReference type="ARBA" id="ARBA00022737"/>
    </source>
</evidence>
<dbReference type="CDD" id="cd12232">
    <property type="entry name" value="RRM3_U2AF65"/>
    <property type="match status" value="1"/>
</dbReference>
<gene>
    <name evidence="11" type="ORF">SELMODRAFT_24180</name>
</gene>
<evidence type="ECO:0000256" key="8">
    <source>
        <dbReference type="PROSITE-ProRule" id="PRU00176"/>
    </source>
</evidence>
<keyword evidence="3 9" id="KW-0507">mRNA processing</keyword>
<dbReference type="Proteomes" id="UP000001514">
    <property type="component" value="Unassembled WGS sequence"/>
</dbReference>
<dbReference type="GO" id="GO:0089701">
    <property type="term" value="C:U2AF complex"/>
    <property type="evidence" value="ECO:0000318"/>
    <property type="project" value="GO_Central"/>
</dbReference>
<dbReference type="GO" id="GO:0016607">
    <property type="term" value="C:nuclear speck"/>
    <property type="evidence" value="ECO:0000318"/>
    <property type="project" value="GO_Central"/>
</dbReference>
<comment type="function">
    <text evidence="9">Necessary for the splicing of pre-mRNA.</text>
</comment>
<evidence type="ECO:0000313" key="11">
    <source>
        <dbReference type="EMBL" id="EFJ10524.1"/>
    </source>
</evidence>
<dbReference type="AlphaFoldDB" id="D8SYH4"/>
<comment type="similarity">
    <text evidence="2 9">Belongs to the splicing factor SR family.</text>
</comment>
<dbReference type="InterPro" id="IPR000504">
    <property type="entry name" value="RRM_dom"/>
</dbReference>
<evidence type="ECO:0000256" key="3">
    <source>
        <dbReference type="ARBA" id="ARBA00022664"/>
    </source>
</evidence>
<dbReference type="GO" id="GO:0030628">
    <property type="term" value="F:pre-mRNA 3'-splice site binding"/>
    <property type="evidence" value="ECO:0000318"/>
    <property type="project" value="GO_Central"/>
</dbReference>
<dbReference type="GO" id="GO:0071004">
    <property type="term" value="C:U2-type prespliceosome"/>
    <property type="evidence" value="ECO:0000318"/>
    <property type="project" value="GO_Central"/>
</dbReference>
<dbReference type="CDD" id="cd12230">
    <property type="entry name" value="RRM1_U2AF65"/>
    <property type="match status" value="1"/>
</dbReference>
<organism evidence="12">
    <name type="scientific">Selaginella moellendorffii</name>
    <name type="common">Spikemoss</name>
    <dbReference type="NCBI Taxonomy" id="88036"/>
    <lineage>
        <taxon>Eukaryota</taxon>
        <taxon>Viridiplantae</taxon>
        <taxon>Streptophyta</taxon>
        <taxon>Embryophyta</taxon>
        <taxon>Tracheophyta</taxon>
        <taxon>Lycopodiopsida</taxon>
        <taxon>Selaginellales</taxon>
        <taxon>Selaginellaceae</taxon>
        <taxon>Selaginella</taxon>
    </lineage>
</organism>
<keyword evidence="12" id="KW-1185">Reference proteome</keyword>
<protein>
    <recommendedName>
        <fullName evidence="9">Splicing factor U2af large subunit</fullName>
    </recommendedName>
    <alternativeName>
        <fullName evidence="9">U2 auxiliary factor 65 kDa subunit</fullName>
    </alternativeName>
    <alternativeName>
        <fullName evidence="9">U2 small nuclear ribonucleoprotein auxiliary factor large subunit (U2 snRNP auxiliary factor large subunit)</fullName>
    </alternativeName>
</protein>
<dbReference type="NCBIfam" id="TIGR01642">
    <property type="entry name" value="U2AF_lg"/>
    <property type="match status" value="1"/>
</dbReference>
<feature type="domain" description="RRM" evidence="10">
    <location>
        <begin position="28"/>
        <end position="112"/>
    </location>
</feature>
<evidence type="ECO:0000256" key="2">
    <source>
        <dbReference type="ARBA" id="ARBA00010269"/>
    </source>
</evidence>
<dbReference type="FunFam" id="3.30.70.330:FF:000057">
    <property type="entry name" value="U2 snRNP auxiliary factor large subunit"/>
    <property type="match status" value="1"/>
</dbReference>
<evidence type="ECO:0000256" key="9">
    <source>
        <dbReference type="RuleBase" id="RU364135"/>
    </source>
</evidence>
<accession>D8SYH4</accession>
<dbReference type="InterPro" id="IPR006529">
    <property type="entry name" value="U2AF_lg"/>
</dbReference>
<dbReference type="OrthoDB" id="439808at2759"/>
<dbReference type="GO" id="GO:0000243">
    <property type="term" value="C:commitment complex"/>
    <property type="evidence" value="ECO:0000318"/>
    <property type="project" value="GO_Central"/>
</dbReference>
<dbReference type="InterPro" id="IPR035979">
    <property type="entry name" value="RBD_domain_sf"/>
</dbReference>
<evidence type="ECO:0000256" key="7">
    <source>
        <dbReference type="ARBA" id="ARBA00023242"/>
    </source>
</evidence>
<dbReference type="Pfam" id="PF00076">
    <property type="entry name" value="RRM_1"/>
    <property type="match status" value="3"/>
</dbReference>
<name>D8SYH4_SELML</name>
<dbReference type="PROSITE" id="PS50102">
    <property type="entry name" value="RRM"/>
    <property type="match status" value="2"/>
</dbReference>